<proteinExistence type="predicted"/>
<dbReference type="InterPro" id="IPR023875">
    <property type="entry name" value="DNA_repair_put"/>
</dbReference>
<feature type="domain" description="DUF4130" evidence="1">
    <location>
        <begin position="82"/>
        <end position="248"/>
    </location>
</feature>
<name>A0A1M6AVB9_9FLAO</name>
<dbReference type="Pfam" id="PF13566">
    <property type="entry name" value="DUF4130"/>
    <property type="match status" value="1"/>
</dbReference>
<dbReference type="OrthoDB" id="5290748at2"/>
<protein>
    <submittedName>
        <fullName evidence="2">Probable DNA metabolism protein</fullName>
    </submittedName>
</protein>
<organism evidence="2 3">
    <name type="scientific">Mesonia phycicola</name>
    <dbReference type="NCBI Taxonomy" id="579105"/>
    <lineage>
        <taxon>Bacteria</taxon>
        <taxon>Pseudomonadati</taxon>
        <taxon>Bacteroidota</taxon>
        <taxon>Flavobacteriia</taxon>
        <taxon>Flavobacteriales</taxon>
        <taxon>Flavobacteriaceae</taxon>
        <taxon>Mesonia</taxon>
    </lineage>
</organism>
<reference evidence="2 3" key="1">
    <citation type="submission" date="2016-11" db="EMBL/GenBank/DDBJ databases">
        <authorList>
            <person name="Jaros S."/>
            <person name="Januszkiewicz K."/>
            <person name="Wedrychowicz H."/>
        </authorList>
    </citation>
    <scope>NUCLEOTIDE SEQUENCE [LARGE SCALE GENOMIC DNA]</scope>
    <source>
        <strain evidence="2 3">DSM 21425</strain>
    </source>
</reference>
<dbReference type="Proteomes" id="UP000184225">
    <property type="component" value="Unassembled WGS sequence"/>
</dbReference>
<evidence type="ECO:0000313" key="3">
    <source>
        <dbReference type="Proteomes" id="UP000184225"/>
    </source>
</evidence>
<dbReference type="EMBL" id="FQYY01000001">
    <property type="protein sequence ID" value="SHI40173.1"/>
    <property type="molecule type" value="Genomic_DNA"/>
</dbReference>
<evidence type="ECO:0000313" key="2">
    <source>
        <dbReference type="EMBL" id="SHI40173.1"/>
    </source>
</evidence>
<dbReference type="AlphaFoldDB" id="A0A1M6AVB9"/>
<keyword evidence="3" id="KW-1185">Reference proteome</keyword>
<dbReference type="InterPro" id="IPR025404">
    <property type="entry name" value="DUF4130"/>
</dbReference>
<dbReference type="RefSeq" id="WP_073147789.1">
    <property type="nucleotide sequence ID" value="NZ_FQYY01000001.1"/>
</dbReference>
<evidence type="ECO:0000259" key="1">
    <source>
        <dbReference type="Pfam" id="PF13566"/>
    </source>
</evidence>
<dbReference type="NCBIfam" id="TIGR03915">
    <property type="entry name" value="SAM_7_link_chp"/>
    <property type="match status" value="1"/>
</dbReference>
<dbReference type="STRING" id="579105.SAMN04488096_101454"/>
<accession>A0A1M6AVB9</accession>
<gene>
    <name evidence="2" type="ORF">SAMN04488096_101454</name>
</gene>
<sequence>MVFIYDSSFEGFLSAVFMAYEYKCKQPKIVKREKFLGDFFEEVEEVITSEEKSKRVWLKVKEKCGSRGSQQIYWAFLSELNEIENTLFLYIQHALSSTKNITKDYANPAVLKVAQTVKQVGREKHRMDAFVRFRKTKDDIYFATVEPDFNVLPLNIKHFKNRYADQKWCIYDLKRNYGIFYDLEKVEIIQLDLPTSILETSTDFFTTEEIQFQHLWKNYFDSTNIKSRKNTKLHQQHVPKRYWKYLSEKYL</sequence>